<keyword evidence="2" id="KW-0175">Coiled coil</keyword>
<protein>
    <recommendedName>
        <fullName evidence="3">Helicase C-terminal domain-containing protein</fullName>
    </recommendedName>
</protein>
<dbReference type="PANTHER" id="PTHR45766:SF6">
    <property type="entry name" value="SWI_SNF-RELATED MATRIX-ASSOCIATED ACTIN-DEPENDENT REGULATOR OF CHROMATIN SUBFAMILY A-LIKE PROTEIN 1"/>
    <property type="match status" value="1"/>
</dbReference>
<dbReference type="Gene3D" id="3.40.50.300">
    <property type="entry name" value="P-loop containing nucleotide triphosphate hydrolases"/>
    <property type="match status" value="1"/>
</dbReference>
<evidence type="ECO:0000256" key="2">
    <source>
        <dbReference type="SAM" id="Coils"/>
    </source>
</evidence>
<name>A0A0F9PXV1_9ZZZZ</name>
<dbReference type="InterPro" id="IPR024975">
    <property type="entry name" value="NOV_C"/>
</dbReference>
<dbReference type="Pfam" id="PF00271">
    <property type="entry name" value="Helicase_C"/>
    <property type="match status" value="1"/>
</dbReference>
<gene>
    <name evidence="4" type="ORF">LCGC14_0787650</name>
</gene>
<dbReference type="InterPro" id="IPR001650">
    <property type="entry name" value="Helicase_C-like"/>
</dbReference>
<dbReference type="AlphaFoldDB" id="A0A0F9PXV1"/>
<sequence length="734" mass="85106">LRLQIEKRTQEIEEAELNDDIPPKIVEELHKEIFCLTMASNRTELETEINTLKNLILSAAEAETEQCESKLYKLLELIEDKLGSQQLIIFTEYKDTLDYLLERIPDNFSKGIIHGGMNLNERKIIQEKFWKSDIQILLCTDAASEGINLQCCWNLINYDIPWNPNRLEQRMGRIHRYLQDHECTFFNLVAIETSDGQPIAEGQVVELIFKKLDIMREELGGTDRVFDVIGNFFEECKFEELLIQSLNKEPIDLATELDNVDSQKIKDLLDLKSNMDAGLDFFIRQRQISEDSRLWPRYISEYVRLGFWDAGSQIQVSDMGPFKIQVPTKIHAQIKNNAKNFGLISNRNLEITFYKPIEKQLLLNVQQYDYITAGHPLLEAVIDISIKNGHEDIQKGTIFLDPSHGLHGLLWFIEIIFNDGTGTKEVARQVVVLFTSYKHIISGSNEKIKFQVLSPQILWDLRQDYSASSRVQMKPYLDFFTHYKELVVEGIGSSLRKNDELELKQWRQKAKKIKMNALEHREIRERSRLEAEISSLLDKEAEGEDVEHKILEKESQRDNIQEEIEELKTQIERECSIIRQSPRLISVAIIVPAYDDGKPAESIEEATQLADKHAIDMAAMKAVFEFEKQRGWETSDKSLIKCGYDIESVNPNNPTEIRHIEVKGHAGETDVFISKNEWMKAQNDVSGRYWLYIVNKAFDEAKVVPISDPASKFQPEKIITERFKIPLKQIKEYY</sequence>
<organism evidence="4">
    <name type="scientific">marine sediment metagenome</name>
    <dbReference type="NCBI Taxonomy" id="412755"/>
    <lineage>
        <taxon>unclassified sequences</taxon>
        <taxon>metagenomes</taxon>
        <taxon>ecological metagenomes</taxon>
    </lineage>
</organism>
<evidence type="ECO:0000256" key="1">
    <source>
        <dbReference type="ARBA" id="ARBA00022801"/>
    </source>
</evidence>
<evidence type="ECO:0000313" key="4">
    <source>
        <dbReference type="EMBL" id="KKN35054.1"/>
    </source>
</evidence>
<dbReference type="EMBL" id="LAZR01002067">
    <property type="protein sequence ID" value="KKN35054.1"/>
    <property type="molecule type" value="Genomic_DNA"/>
</dbReference>
<dbReference type="SUPFAM" id="SSF52540">
    <property type="entry name" value="P-loop containing nucleoside triphosphate hydrolases"/>
    <property type="match status" value="1"/>
</dbReference>
<keyword evidence="1" id="KW-0378">Hydrolase</keyword>
<feature type="non-terminal residue" evidence="4">
    <location>
        <position position="1"/>
    </location>
</feature>
<dbReference type="InterPro" id="IPR049730">
    <property type="entry name" value="SNF2/RAD54-like_C"/>
</dbReference>
<evidence type="ECO:0000259" key="3">
    <source>
        <dbReference type="PROSITE" id="PS51194"/>
    </source>
</evidence>
<dbReference type="PANTHER" id="PTHR45766">
    <property type="entry name" value="DNA ANNEALING HELICASE AND ENDONUCLEASE ZRANB3 FAMILY MEMBER"/>
    <property type="match status" value="1"/>
</dbReference>
<dbReference type="InterPro" id="IPR027417">
    <property type="entry name" value="P-loop_NTPase"/>
</dbReference>
<dbReference type="PROSITE" id="PS51194">
    <property type="entry name" value="HELICASE_CTER"/>
    <property type="match status" value="1"/>
</dbReference>
<dbReference type="SMART" id="SM00490">
    <property type="entry name" value="HELICc"/>
    <property type="match status" value="1"/>
</dbReference>
<dbReference type="CDD" id="cd18793">
    <property type="entry name" value="SF2_C_SNF"/>
    <property type="match status" value="1"/>
</dbReference>
<comment type="caution">
    <text evidence="4">The sequence shown here is derived from an EMBL/GenBank/DDBJ whole genome shotgun (WGS) entry which is preliminary data.</text>
</comment>
<feature type="coiled-coil region" evidence="2">
    <location>
        <begin position="543"/>
        <end position="577"/>
    </location>
</feature>
<dbReference type="Pfam" id="PF13020">
    <property type="entry name" value="NOV_C"/>
    <property type="match status" value="1"/>
</dbReference>
<reference evidence="4" key="1">
    <citation type="journal article" date="2015" name="Nature">
        <title>Complex archaea that bridge the gap between prokaryotes and eukaryotes.</title>
        <authorList>
            <person name="Spang A."/>
            <person name="Saw J.H."/>
            <person name="Jorgensen S.L."/>
            <person name="Zaremba-Niedzwiedzka K."/>
            <person name="Martijn J."/>
            <person name="Lind A.E."/>
            <person name="van Eijk R."/>
            <person name="Schleper C."/>
            <person name="Guy L."/>
            <person name="Ettema T.J."/>
        </authorList>
    </citation>
    <scope>NUCLEOTIDE SEQUENCE</scope>
</reference>
<proteinExistence type="predicted"/>
<accession>A0A0F9PXV1</accession>
<dbReference type="GO" id="GO:0016787">
    <property type="term" value="F:hydrolase activity"/>
    <property type="evidence" value="ECO:0007669"/>
    <property type="project" value="UniProtKB-KW"/>
</dbReference>
<feature type="domain" description="Helicase C-terminal" evidence="3">
    <location>
        <begin position="70"/>
        <end position="220"/>
    </location>
</feature>